<dbReference type="Proteomes" id="UP001165960">
    <property type="component" value="Unassembled WGS sequence"/>
</dbReference>
<keyword evidence="2" id="KW-1185">Reference proteome</keyword>
<accession>A0ACC2UPZ2</accession>
<dbReference type="EMBL" id="QTSX02000093">
    <property type="protein sequence ID" value="KAJ9088740.1"/>
    <property type="molecule type" value="Genomic_DNA"/>
</dbReference>
<sequence>MSTSSSDNSTLLNNNLTSDWVEIVDPQSNNIIFVNPETGECTWEKPEGVQLKNPDGEWWELFDQKHSLPYYYNTDTRQTVWVRPKVGLIIPLAKIQSSTLGPKALTLDDKQADDHVSDGKNSDTSKRKSSVRSSKSKSSSISKGIPTESSLSPQKEEPTALTITTEEPRPESMFSPTSNNEMAETKAETSTQNRASSYVSSSKSSPVETAKKSGISSPTINEDAAIQMSPMTASTNLKPPTPAVDSPKSLPSDLMSEINQFQINGFAQKFFSTHKKGLFRKKVPLETLLVWSSESLYQPLLVLNKNLHKDALKCFKSIQKIMGDRPQSKGLTASAELQWIVERGIFNSEIRDEIYVQVVKQLTDNPSPASIKLGWQILASIVICFPPSKNFQNYFKNFIRLSQRNGDSDVCVIATYCQSKLMRICKSGPRGKVPSLPDLEQAMEAPFNPSVFGENLTVIMERQSSSDPNLKLPKVLPFLTDAILQLRGDQSEGIFRVPGDMEQVADLRLRIDKNNYTLESITDCNVPGSLLKFWLRDLEEPLIPGEFYTRCVKEAKEIQSATNIIDSLPEYNRRVAKFVIQFLQIFAREESSKKTKMSAQNLAMVFAPSFLRCPSDDLTEVFTNSKLEQEFLGILISEYHTTPQER</sequence>
<comment type="caution">
    <text evidence="1">The sequence shown here is derived from an EMBL/GenBank/DDBJ whole genome shotgun (WGS) entry which is preliminary data.</text>
</comment>
<proteinExistence type="predicted"/>
<evidence type="ECO:0000313" key="2">
    <source>
        <dbReference type="Proteomes" id="UP001165960"/>
    </source>
</evidence>
<gene>
    <name evidence="1" type="ORF">DSO57_1020145</name>
</gene>
<evidence type="ECO:0000313" key="1">
    <source>
        <dbReference type="EMBL" id="KAJ9088740.1"/>
    </source>
</evidence>
<organism evidence="1 2">
    <name type="scientific">Entomophthora muscae</name>
    <dbReference type="NCBI Taxonomy" id="34485"/>
    <lineage>
        <taxon>Eukaryota</taxon>
        <taxon>Fungi</taxon>
        <taxon>Fungi incertae sedis</taxon>
        <taxon>Zoopagomycota</taxon>
        <taxon>Entomophthoromycotina</taxon>
        <taxon>Entomophthoromycetes</taxon>
        <taxon>Entomophthorales</taxon>
        <taxon>Entomophthoraceae</taxon>
        <taxon>Entomophthora</taxon>
    </lineage>
</organism>
<protein>
    <submittedName>
        <fullName evidence="1">Uncharacterized protein</fullName>
    </submittedName>
</protein>
<reference evidence="1" key="1">
    <citation type="submission" date="2022-04" db="EMBL/GenBank/DDBJ databases">
        <title>Genome of the entomopathogenic fungus Entomophthora muscae.</title>
        <authorList>
            <person name="Elya C."/>
            <person name="Lovett B.R."/>
            <person name="Lee E."/>
            <person name="Macias A.M."/>
            <person name="Hajek A.E."/>
            <person name="De Bivort B.L."/>
            <person name="Kasson M.T."/>
            <person name="De Fine Licht H.H."/>
            <person name="Stajich J.E."/>
        </authorList>
    </citation>
    <scope>NUCLEOTIDE SEQUENCE</scope>
    <source>
        <strain evidence="1">Berkeley</strain>
    </source>
</reference>
<name>A0ACC2UPZ2_9FUNG</name>